<feature type="region of interest" description="Disordered" evidence="1">
    <location>
        <begin position="179"/>
        <end position="232"/>
    </location>
</feature>
<reference key="1">
    <citation type="submission" date="2007-01" db="EMBL/GenBank/DDBJ databases">
        <title>The Genome Sequence of Puccinia graminis f. sp. tritici Strain CRL 75-36-700-3.</title>
        <authorList>
            <consortium name="The Broad Institute Genome Sequencing Platform"/>
            <person name="Birren B."/>
            <person name="Lander E."/>
            <person name="Galagan J."/>
            <person name="Nusbaum C."/>
            <person name="Devon K."/>
            <person name="Cuomo C."/>
            <person name="Jaffe D."/>
            <person name="Butler J."/>
            <person name="Alvarez P."/>
            <person name="Gnerre S."/>
            <person name="Grabherr M."/>
            <person name="Mauceli E."/>
            <person name="Brockman W."/>
            <person name="Young S."/>
            <person name="LaButti K."/>
            <person name="Sykes S."/>
            <person name="DeCaprio D."/>
            <person name="Crawford M."/>
            <person name="Koehrsen M."/>
            <person name="Engels R."/>
            <person name="Montgomery P."/>
            <person name="Pearson M."/>
            <person name="Howarth C."/>
            <person name="Larson L."/>
            <person name="White J."/>
            <person name="Zeng Q."/>
            <person name="Kodira C."/>
            <person name="Yandava C."/>
            <person name="Alvarado L."/>
            <person name="O'Leary S."/>
            <person name="Szabo L."/>
            <person name="Dean R."/>
            <person name="Schein J."/>
        </authorList>
    </citation>
    <scope>NUCLEOTIDE SEQUENCE</scope>
    <source>
        <strain>CRL 75-36-700-3</strain>
    </source>
</reference>
<evidence type="ECO:0000256" key="1">
    <source>
        <dbReference type="SAM" id="MobiDB-lite"/>
    </source>
</evidence>
<evidence type="ECO:0000313" key="3">
    <source>
        <dbReference type="Proteomes" id="UP000008783"/>
    </source>
</evidence>
<sequence>MSRTRSHHPTLVEAQDLTGTPRGRHSDKVFFKRAKKTNNECLKVGALSAALNLQTNLLRLISQEEFLEMFKWDPNSEFEEYANGEKGRQFLKERGTKVTPTPPPKVKMQPPQSAQSQEQRTENYPDYQPQPPMYYHPNRYYYPYPPEMYHQQNPSWNQPGYYHNNQMYPVAHQHPVQENLQSQVPQQPPGSTNQKNQNDQAQKSNRDRLHNRKAKGPNWVPPPTLKRAPQDS</sequence>
<feature type="region of interest" description="Disordered" evidence="1">
    <location>
        <begin position="1"/>
        <end position="25"/>
    </location>
</feature>
<name>E3L192_PUCGT</name>
<organism evidence="2 3">
    <name type="scientific">Puccinia graminis f. sp. tritici (strain CRL 75-36-700-3 / race SCCL)</name>
    <name type="common">Black stem rust fungus</name>
    <dbReference type="NCBI Taxonomy" id="418459"/>
    <lineage>
        <taxon>Eukaryota</taxon>
        <taxon>Fungi</taxon>
        <taxon>Dikarya</taxon>
        <taxon>Basidiomycota</taxon>
        <taxon>Pucciniomycotina</taxon>
        <taxon>Pucciniomycetes</taxon>
        <taxon>Pucciniales</taxon>
        <taxon>Pucciniaceae</taxon>
        <taxon>Puccinia</taxon>
    </lineage>
</organism>
<dbReference type="RefSeq" id="XP_003334706.1">
    <property type="nucleotide sequence ID" value="XM_003334658.1"/>
</dbReference>
<dbReference type="KEGG" id="pgr:PGTG_16313"/>
<dbReference type="EMBL" id="DS178331">
    <property type="protein sequence ID" value="EFP90287.1"/>
    <property type="molecule type" value="Genomic_DNA"/>
</dbReference>
<dbReference type="AlphaFoldDB" id="E3L192"/>
<dbReference type="Proteomes" id="UP000008783">
    <property type="component" value="Unassembled WGS sequence"/>
</dbReference>
<proteinExistence type="predicted"/>
<feature type="region of interest" description="Disordered" evidence="1">
    <location>
        <begin position="93"/>
        <end position="132"/>
    </location>
</feature>
<dbReference type="HOGENOM" id="CLU_1195388_0_0_1"/>
<accession>E3L192</accession>
<dbReference type="InParanoid" id="E3L192"/>
<protein>
    <submittedName>
        <fullName evidence="2">Uncharacterized protein</fullName>
    </submittedName>
</protein>
<keyword evidence="3" id="KW-1185">Reference proteome</keyword>
<dbReference type="VEuPathDB" id="FungiDB:PGTG_16313"/>
<feature type="compositionally biased region" description="Polar residues" evidence="1">
    <location>
        <begin position="179"/>
        <end position="203"/>
    </location>
</feature>
<reference evidence="3" key="2">
    <citation type="journal article" date="2011" name="Proc. Natl. Acad. Sci. U.S.A.">
        <title>Obligate biotrophy features unraveled by the genomic analysis of rust fungi.</title>
        <authorList>
            <person name="Duplessis S."/>
            <person name="Cuomo C.A."/>
            <person name="Lin Y.-C."/>
            <person name="Aerts A."/>
            <person name="Tisserant E."/>
            <person name="Veneault-Fourrey C."/>
            <person name="Joly D.L."/>
            <person name="Hacquard S."/>
            <person name="Amselem J."/>
            <person name="Cantarel B.L."/>
            <person name="Chiu R."/>
            <person name="Coutinho P.M."/>
            <person name="Feau N."/>
            <person name="Field M."/>
            <person name="Frey P."/>
            <person name="Gelhaye E."/>
            <person name="Goldberg J."/>
            <person name="Grabherr M.G."/>
            <person name="Kodira C.D."/>
            <person name="Kohler A."/>
            <person name="Kuees U."/>
            <person name="Lindquist E.A."/>
            <person name="Lucas S.M."/>
            <person name="Mago R."/>
            <person name="Mauceli E."/>
            <person name="Morin E."/>
            <person name="Murat C."/>
            <person name="Pangilinan J.L."/>
            <person name="Park R."/>
            <person name="Pearson M."/>
            <person name="Quesneville H."/>
            <person name="Rouhier N."/>
            <person name="Sakthikumar S."/>
            <person name="Salamov A.A."/>
            <person name="Schmutz J."/>
            <person name="Selles B."/>
            <person name="Shapiro H."/>
            <person name="Tanguay P."/>
            <person name="Tuskan G.A."/>
            <person name="Henrissat B."/>
            <person name="Van de Peer Y."/>
            <person name="Rouze P."/>
            <person name="Ellis J.G."/>
            <person name="Dodds P.N."/>
            <person name="Schein J.E."/>
            <person name="Zhong S."/>
            <person name="Hamelin R.C."/>
            <person name="Grigoriev I.V."/>
            <person name="Szabo L.J."/>
            <person name="Martin F."/>
        </authorList>
    </citation>
    <scope>NUCLEOTIDE SEQUENCE [LARGE SCALE GENOMIC DNA]</scope>
    <source>
        <strain evidence="3">CRL 75-36-700-3 / race SCCL</strain>
    </source>
</reference>
<gene>
    <name evidence="2" type="ORF">PGTG_16313</name>
</gene>
<dbReference type="GeneID" id="10530181"/>
<evidence type="ECO:0000313" key="2">
    <source>
        <dbReference type="EMBL" id="EFP90287.1"/>
    </source>
</evidence>